<dbReference type="Gene3D" id="3.30.420.40">
    <property type="match status" value="1"/>
</dbReference>
<proteinExistence type="predicted"/>
<evidence type="ECO:0000313" key="4">
    <source>
        <dbReference type="EMBL" id="MBN2963439.1"/>
    </source>
</evidence>
<accession>A0ABS2WP70</accession>
<dbReference type="PIRSF" id="PIRSF001267">
    <property type="entry name" value="Pyrophosphatase_GppA_Ppx"/>
    <property type="match status" value="1"/>
</dbReference>
<protein>
    <submittedName>
        <fullName evidence="4">Ppx/GppA family phosphatase</fullName>
    </submittedName>
</protein>
<gene>
    <name evidence="4" type="ORF">JWV37_01470</name>
</gene>
<sequence>MAKRTAIIDLGSNSIRMAVFEKTSRFGFHLIKEIKSRVRLGEGAYERGGHLQSRPIQEAFDTLEAFSRIASNLSCTKILCVATSALRDAPNAHDFTTKVRKALGFSVRIIDGDTEARYGGIAALNLLPHLEEATTIDIGGGSTELAKIVRGKIVDTFSLNVGTVRLKELFFDTKQDRSALEAFLNNALETLPSHFASPCAVGIGGTLRALSNAIMEKELYPLKTVHGFAFDVALHRSWIEAIGEKSILDLKPYGFKKDRIDTIREGCVIFSKLLDKLGVSKVLTSGAGVREGVFLSDLLASQRGVFPQNFNPSLKSLMDRFSQNPKGDVYVAKTALALFDALVCLHKIDPTHKETLSVAGKLHSVGSYLSVYQEHLHSFYFILNNLNFGFSHEEKMLIALLVKYHAKKLPNYEDFGAYGALLPEANVVNWLSFILSFAKCLNADLSNPSVTFFYENHTLHVKSDISMRLAKEAIKKLTKPASFAIAFR</sequence>
<dbReference type="SUPFAM" id="SSF53067">
    <property type="entry name" value="Actin-like ATPase domain"/>
    <property type="match status" value="2"/>
</dbReference>
<feature type="domain" description="Ppx/GppA phosphatase C-terminal" evidence="3">
    <location>
        <begin position="313"/>
        <end position="442"/>
    </location>
</feature>
<dbReference type="Gene3D" id="1.10.3210.10">
    <property type="entry name" value="Hypothetical protein af1432"/>
    <property type="match status" value="1"/>
</dbReference>
<feature type="domain" description="Ppx/GppA phosphatase N-terminal" evidence="2">
    <location>
        <begin position="19"/>
        <end position="299"/>
    </location>
</feature>
<reference evidence="4" key="2">
    <citation type="submission" date="2021-02" db="EMBL/GenBank/DDBJ databases">
        <authorList>
            <person name="Merkel A.Y."/>
        </authorList>
    </citation>
    <scope>NUCLEOTIDE SEQUENCE</scope>
    <source>
        <strain evidence="4">T05b</strain>
    </source>
</reference>
<name>A0ABS2WP70_9BACT</name>
<dbReference type="Gene3D" id="3.30.420.150">
    <property type="entry name" value="Exopolyphosphatase. Domain 2"/>
    <property type="match status" value="1"/>
</dbReference>
<dbReference type="EMBL" id="JAFHKK010000002">
    <property type="protein sequence ID" value="MBN2963439.1"/>
    <property type="molecule type" value="Genomic_DNA"/>
</dbReference>
<dbReference type="InterPro" id="IPR043129">
    <property type="entry name" value="ATPase_NBD"/>
</dbReference>
<comment type="caution">
    <text evidence="4">The sequence shown here is derived from an EMBL/GenBank/DDBJ whole genome shotgun (WGS) entry which is preliminary data.</text>
</comment>
<evidence type="ECO:0000256" key="1">
    <source>
        <dbReference type="ARBA" id="ARBA00022801"/>
    </source>
</evidence>
<dbReference type="InterPro" id="IPR003695">
    <property type="entry name" value="Ppx_GppA_N"/>
</dbReference>
<organism evidence="4 5">
    <name type="scientific">Sulfurospirillum tamanense</name>
    <dbReference type="NCBI Taxonomy" id="2813362"/>
    <lineage>
        <taxon>Bacteria</taxon>
        <taxon>Pseudomonadati</taxon>
        <taxon>Campylobacterota</taxon>
        <taxon>Epsilonproteobacteria</taxon>
        <taxon>Campylobacterales</taxon>
        <taxon>Sulfurospirillaceae</taxon>
        <taxon>Sulfurospirillum</taxon>
    </lineage>
</organism>
<dbReference type="Pfam" id="PF21447">
    <property type="entry name" value="Ppx-GppA_III"/>
    <property type="match status" value="1"/>
</dbReference>
<keyword evidence="5" id="KW-1185">Reference proteome</keyword>
<evidence type="ECO:0000259" key="3">
    <source>
        <dbReference type="Pfam" id="PF21447"/>
    </source>
</evidence>
<dbReference type="PANTHER" id="PTHR30005:SF0">
    <property type="entry name" value="RETROGRADE REGULATION PROTEIN 2"/>
    <property type="match status" value="1"/>
</dbReference>
<keyword evidence="1" id="KW-0378">Hydrolase</keyword>
<dbReference type="InterPro" id="IPR030673">
    <property type="entry name" value="PyroPPase_GppA_Ppx"/>
</dbReference>
<evidence type="ECO:0000259" key="2">
    <source>
        <dbReference type="Pfam" id="PF02541"/>
    </source>
</evidence>
<dbReference type="Pfam" id="PF02541">
    <property type="entry name" value="Ppx-GppA"/>
    <property type="match status" value="1"/>
</dbReference>
<reference evidence="4" key="1">
    <citation type="submission" date="2021-02" db="EMBL/GenBank/DDBJ databases">
        <title>Sulfurospirillum tamanensis sp. nov.</title>
        <authorList>
            <person name="Frolova A."/>
            <person name="Merkel A."/>
            <person name="Slobodkin A."/>
        </authorList>
    </citation>
    <scope>NUCLEOTIDE SEQUENCE</scope>
    <source>
        <strain evidence="4">T05b</strain>
    </source>
</reference>
<dbReference type="InterPro" id="IPR050273">
    <property type="entry name" value="GppA/Ppx_hydrolase"/>
</dbReference>
<dbReference type="Proteomes" id="UP000703590">
    <property type="component" value="Unassembled WGS sequence"/>
</dbReference>
<dbReference type="InterPro" id="IPR048950">
    <property type="entry name" value="Ppx_GppA_C"/>
</dbReference>
<dbReference type="RefSeq" id="WP_205457879.1">
    <property type="nucleotide sequence ID" value="NZ_JAFHKK010000002.1"/>
</dbReference>
<dbReference type="CDD" id="cd24052">
    <property type="entry name" value="ASKHA_NBD_HpPPX-GppA-like"/>
    <property type="match status" value="1"/>
</dbReference>
<evidence type="ECO:0000313" key="5">
    <source>
        <dbReference type="Proteomes" id="UP000703590"/>
    </source>
</evidence>
<dbReference type="SUPFAM" id="SSF109604">
    <property type="entry name" value="HD-domain/PDEase-like"/>
    <property type="match status" value="1"/>
</dbReference>
<dbReference type="PANTHER" id="PTHR30005">
    <property type="entry name" value="EXOPOLYPHOSPHATASE"/>
    <property type="match status" value="1"/>
</dbReference>